<gene>
    <name evidence="3" type="ORF">SNEC2469_LOCUS7289</name>
</gene>
<feature type="region of interest" description="Disordered" evidence="1">
    <location>
        <begin position="850"/>
        <end position="876"/>
    </location>
</feature>
<dbReference type="PROSITE" id="PS50030">
    <property type="entry name" value="UBA"/>
    <property type="match status" value="1"/>
</dbReference>
<accession>A0A812N3B6</accession>
<dbReference type="SUPFAM" id="SSF103657">
    <property type="entry name" value="BAR/IMD domain-like"/>
    <property type="match status" value="1"/>
</dbReference>
<dbReference type="SMART" id="SM00165">
    <property type="entry name" value="UBA"/>
    <property type="match status" value="1"/>
</dbReference>
<evidence type="ECO:0000313" key="4">
    <source>
        <dbReference type="Proteomes" id="UP000601435"/>
    </source>
</evidence>
<proteinExistence type="predicted"/>
<sequence length="876" mass="98515">MALRPEEQWLQRDTPDPVFQGMVAQFNDFDKSLQEVNSSLETFVREPCTVAEDLLDLSRVCWDPFRNLEWDVENALLQNQLEVREQELWNERERFFNEQRLMAEVEVERPPKRRQSFCSTQAPDDKHGDQEVEDDECARDVSPAREAGFENFLVWAASCPESICVDDAQGEEQHVDDGQALAKPEDAEQRMCTDEGMMSIFAGESESTGSKSSCQQHGQGEDRADAACQTDGEDCTAVVDSPESQSSAMVCSYPMALESLEVGGGLGGECAPHDLLVTELLPYLNVEDLLNWRLLSRHTKSPQALIDHVAEMGSMERPESVLDFGEKVKAMRNPDTSFAAVFGGNVAQQKLYDCRWWCFALACKRRTHFAESHVQRIVGKNLRSLLWHCQSANDSISESARQLLVYSCHASYVADGLPFVQRFIANYLLDLMENIVESHIYANLKDIGPCLKALAMVLRSMSKPQRQKWVSLLVQLLTDYKLPKENAQVAIWRLRMLWMADDDPTRTYAESQHDLRTVAAAFPYNKDLAGDIRLLIHYSCLRAALPHGRGIHELATGVQSLSDGLAEQLKLAQDRILVTEGCRLREAAQNIARQDAPHSAVARFNRNMDFNITAPLKDHLANNEKLRKELEKRDMCLAALKDALKQVELCDAHVLQDADLRRKLAKSEFQASKATFERINRSVFEWLYTLEEHRDDILDSCLQTLKHLQYDFLASAAHSISDVLPERMAFRRMTEMMPECLEAHVQQELRDTQDPELSQEGGETFALRLVERLAREGKERPGAAPESAPSSQPVDPLSLSSLLSHGFEEGPARRALRQTGNDTQAAMDLLLDIEDQELVRQPVTAQRAALETPTPACHAAGPTALGVRGGLARTRA</sequence>
<evidence type="ECO:0000256" key="1">
    <source>
        <dbReference type="SAM" id="MobiDB-lite"/>
    </source>
</evidence>
<dbReference type="InterPro" id="IPR009060">
    <property type="entry name" value="UBA-like_sf"/>
</dbReference>
<organism evidence="3 4">
    <name type="scientific">Symbiodinium necroappetens</name>
    <dbReference type="NCBI Taxonomy" id="1628268"/>
    <lineage>
        <taxon>Eukaryota</taxon>
        <taxon>Sar</taxon>
        <taxon>Alveolata</taxon>
        <taxon>Dinophyceae</taxon>
        <taxon>Suessiales</taxon>
        <taxon>Symbiodiniaceae</taxon>
        <taxon>Symbiodinium</taxon>
    </lineage>
</organism>
<feature type="region of interest" description="Disordered" evidence="1">
    <location>
        <begin position="112"/>
        <end position="139"/>
    </location>
</feature>
<dbReference type="InterPro" id="IPR015940">
    <property type="entry name" value="UBA"/>
</dbReference>
<feature type="region of interest" description="Disordered" evidence="1">
    <location>
        <begin position="776"/>
        <end position="802"/>
    </location>
</feature>
<dbReference type="EMBL" id="CAJNJA010012431">
    <property type="protein sequence ID" value="CAE7296610.1"/>
    <property type="molecule type" value="Genomic_DNA"/>
</dbReference>
<protein>
    <recommendedName>
        <fullName evidence="2">UBA domain-containing protein</fullName>
    </recommendedName>
</protein>
<dbReference type="InterPro" id="IPR027267">
    <property type="entry name" value="AH/BAR_dom_sf"/>
</dbReference>
<dbReference type="SUPFAM" id="SSF46934">
    <property type="entry name" value="UBA-like"/>
    <property type="match status" value="1"/>
</dbReference>
<comment type="caution">
    <text evidence="3">The sequence shown here is derived from an EMBL/GenBank/DDBJ whole genome shotgun (WGS) entry which is preliminary data.</text>
</comment>
<name>A0A812N3B6_9DINO</name>
<evidence type="ECO:0000259" key="2">
    <source>
        <dbReference type="PROSITE" id="PS50030"/>
    </source>
</evidence>
<dbReference type="Gene3D" id="1.20.1270.60">
    <property type="entry name" value="Arfaptin homology (AH) domain/BAR domain"/>
    <property type="match status" value="1"/>
</dbReference>
<dbReference type="Gene3D" id="1.10.8.10">
    <property type="entry name" value="DNA helicase RuvA subunit, C-terminal domain"/>
    <property type="match status" value="1"/>
</dbReference>
<reference evidence="3" key="1">
    <citation type="submission" date="2021-02" db="EMBL/GenBank/DDBJ databases">
        <authorList>
            <person name="Dougan E. K."/>
            <person name="Rhodes N."/>
            <person name="Thang M."/>
            <person name="Chan C."/>
        </authorList>
    </citation>
    <scope>NUCLEOTIDE SEQUENCE</scope>
</reference>
<evidence type="ECO:0000313" key="3">
    <source>
        <dbReference type="EMBL" id="CAE7296610.1"/>
    </source>
</evidence>
<dbReference type="OrthoDB" id="409563at2759"/>
<dbReference type="Pfam" id="PF22562">
    <property type="entry name" value="UBA_7"/>
    <property type="match status" value="1"/>
</dbReference>
<feature type="domain" description="UBA" evidence="2">
    <location>
        <begin position="793"/>
        <end position="833"/>
    </location>
</feature>
<dbReference type="Proteomes" id="UP000601435">
    <property type="component" value="Unassembled WGS sequence"/>
</dbReference>
<keyword evidence="4" id="KW-1185">Reference proteome</keyword>
<dbReference type="AlphaFoldDB" id="A0A812N3B6"/>